<evidence type="ECO:0000256" key="4">
    <source>
        <dbReference type="ARBA" id="ARBA00022723"/>
    </source>
</evidence>
<dbReference type="Gene3D" id="3.10.450.350">
    <property type="match status" value="2"/>
</dbReference>
<dbReference type="Pfam" id="PF19425">
    <property type="entry name" value="Csd3_N2"/>
    <property type="match status" value="1"/>
</dbReference>
<comment type="subcellular location">
    <subcellularLocation>
        <location evidence="2">Cell envelope</location>
    </subcellularLocation>
</comment>
<dbReference type="InterPro" id="IPR045834">
    <property type="entry name" value="Csd3_N2"/>
</dbReference>
<name>A0A0F9Y548_9ZZZZ</name>
<organism evidence="11">
    <name type="scientific">marine sediment metagenome</name>
    <dbReference type="NCBI Taxonomy" id="412755"/>
    <lineage>
        <taxon>unclassified sequences</taxon>
        <taxon>metagenomes</taxon>
        <taxon>ecological metagenomes</taxon>
    </lineage>
</organism>
<dbReference type="InterPro" id="IPR011055">
    <property type="entry name" value="Dup_hybrid_motif"/>
</dbReference>
<keyword evidence="7" id="KW-0482">Metalloprotease</keyword>
<dbReference type="CDD" id="cd12797">
    <property type="entry name" value="M23_peptidase"/>
    <property type="match status" value="1"/>
</dbReference>
<dbReference type="PANTHER" id="PTHR21666">
    <property type="entry name" value="PEPTIDASE-RELATED"/>
    <property type="match status" value="1"/>
</dbReference>
<proteinExistence type="predicted"/>
<dbReference type="InterPro" id="IPR018392">
    <property type="entry name" value="LysM"/>
</dbReference>
<accession>A0A0F9Y548</accession>
<evidence type="ECO:0000256" key="1">
    <source>
        <dbReference type="ARBA" id="ARBA00001947"/>
    </source>
</evidence>
<feature type="region of interest" description="Disordered" evidence="8">
    <location>
        <begin position="46"/>
        <end position="65"/>
    </location>
</feature>
<reference evidence="11" key="1">
    <citation type="journal article" date="2015" name="Nature">
        <title>Complex archaea that bridge the gap between prokaryotes and eukaryotes.</title>
        <authorList>
            <person name="Spang A."/>
            <person name="Saw J.H."/>
            <person name="Jorgensen S.L."/>
            <person name="Zaremba-Niedzwiedzka K."/>
            <person name="Martijn J."/>
            <person name="Lind A.E."/>
            <person name="van Eijk R."/>
            <person name="Schleper C."/>
            <person name="Guy L."/>
            <person name="Ettema T.J."/>
        </authorList>
    </citation>
    <scope>NUCLEOTIDE SEQUENCE</scope>
</reference>
<dbReference type="PROSITE" id="PS51782">
    <property type="entry name" value="LYSM"/>
    <property type="match status" value="1"/>
</dbReference>
<evidence type="ECO:0000313" key="11">
    <source>
        <dbReference type="EMBL" id="KKO07067.1"/>
    </source>
</evidence>
<gene>
    <name evidence="11" type="ORF">LCGC14_0062530</name>
</gene>
<evidence type="ECO:0000256" key="6">
    <source>
        <dbReference type="ARBA" id="ARBA00022833"/>
    </source>
</evidence>
<keyword evidence="4" id="KW-0479">Metal-binding</keyword>
<keyword evidence="9" id="KW-0472">Membrane</keyword>
<evidence type="ECO:0000256" key="8">
    <source>
        <dbReference type="SAM" id="MobiDB-lite"/>
    </source>
</evidence>
<dbReference type="EMBL" id="LAZR01000014">
    <property type="protein sequence ID" value="KKO07067.1"/>
    <property type="molecule type" value="Genomic_DNA"/>
</dbReference>
<keyword evidence="6" id="KW-0862">Zinc</keyword>
<evidence type="ECO:0000256" key="3">
    <source>
        <dbReference type="ARBA" id="ARBA00022670"/>
    </source>
</evidence>
<comment type="cofactor">
    <cofactor evidence="1">
        <name>Zn(2+)</name>
        <dbReference type="ChEBI" id="CHEBI:29105"/>
    </cofactor>
</comment>
<dbReference type="GO" id="GO:0030313">
    <property type="term" value="C:cell envelope"/>
    <property type="evidence" value="ECO:0007669"/>
    <property type="project" value="UniProtKB-SubCell"/>
</dbReference>
<evidence type="ECO:0000256" key="9">
    <source>
        <dbReference type="SAM" id="Phobius"/>
    </source>
</evidence>
<keyword evidence="9" id="KW-0812">Transmembrane</keyword>
<dbReference type="Pfam" id="PF01551">
    <property type="entry name" value="Peptidase_M23"/>
    <property type="match status" value="1"/>
</dbReference>
<dbReference type="AlphaFoldDB" id="A0A0F9Y548"/>
<dbReference type="InterPro" id="IPR016047">
    <property type="entry name" value="M23ase_b-sheet_dom"/>
</dbReference>
<dbReference type="GO" id="GO:0006508">
    <property type="term" value="P:proteolysis"/>
    <property type="evidence" value="ECO:0007669"/>
    <property type="project" value="UniProtKB-KW"/>
</dbReference>
<keyword evidence="5" id="KW-0378">Hydrolase</keyword>
<comment type="caution">
    <text evidence="11">The sequence shown here is derived from an EMBL/GenBank/DDBJ whole genome shotgun (WGS) entry which is preliminary data.</text>
</comment>
<evidence type="ECO:0000259" key="10">
    <source>
        <dbReference type="PROSITE" id="PS51782"/>
    </source>
</evidence>
<evidence type="ECO:0000256" key="2">
    <source>
        <dbReference type="ARBA" id="ARBA00004196"/>
    </source>
</evidence>
<evidence type="ECO:0000256" key="5">
    <source>
        <dbReference type="ARBA" id="ARBA00022801"/>
    </source>
</evidence>
<feature type="domain" description="LysM" evidence="10">
    <location>
        <begin position="95"/>
        <end position="143"/>
    </location>
</feature>
<dbReference type="GO" id="GO:0004222">
    <property type="term" value="F:metalloendopeptidase activity"/>
    <property type="evidence" value="ECO:0007669"/>
    <property type="project" value="TreeGrafter"/>
</dbReference>
<dbReference type="GO" id="GO:0046872">
    <property type="term" value="F:metal ion binding"/>
    <property type="evidence" value="ECO:0007669"/>
    <property type="project" value="UniProtKB-KW"/>
</dbReference>
<feature type="transmembrane region" description="Helical" evidence="9">
    <location>
        <begin position="20"/>
        <end position="38"/>
    </location>
</feature>
<evidence type="ECO:0000256" key="7">
    <source>
        <dbReference type="ARBA" id="ARBA00023049"/>
    </source>
</evidence>
<dbReference type="Gene3D" id="2.70.70.10">
    <property type="entry name" value="Glucose Permease (Domain IIA)"/>
    <property type="match status" value="1"/>
</dbReference>
<keyword evidence="9" id="KW-1133">Transmembrane helix</keyword>
<protein>
    <recommendedName>
        <fullName evidence="10">LysM domain-containing protein</fullName>
    </recommendedName>
</protein>
<dbReference type="SUPFAM" id="SSF51261">
    <property type="entry name" value="Duplicated hybrid motif"/>
    <property type="match status" value="1"/>
</dbReference>
<dbReference type="InterPro" id="IPR050570">
    <property type="entry name" value="Cell_wall_metabolism_enzyme"/>
</dbReference>
<dbReference type="FunFam" id="2.70.70.10:FF:000002">
    <property type="entry name" value="Murein DD-endopeptidase MepM"/>
    <property type="match status" value="1"/>
</dbReference>
<keyword evidence="3" id="KW-0645">Protease</keyword>
<dbReference type="PANTHER" id="PTHR21666:SF288">
    <property type="entry name" value="CELL DIVISION PROTEIN YTFB"/>
    <property type="match status" value="1"/>
</dbReference>
<sequence>MDSIAKAQHIIRKYYPRNHLWLASALGVALIIVTILVPDAPANGDRLRRDNTLTSQTGEAAAQRDATDPALIVGPTLPANSLVDAGAIDSRVNWHSLTVQPGDNLSAIFGRVGLSAQELYRIINSSDEAGILNRLFPGYELSFHIPEPGKLEQLQVFMSPLEGFVFTRQDAFYQVEPIQLTPDVVQVVKQGAIADSLFLAGQQAEIPASVIMGMADIFGGVIDFLMDPRSGDQFSIAYEEKYLNGEFIGTGEILGAQFINRGREHVAVRYQNTQGDVGFFSPDGESMQKAFLRNPLDVFRISSNFNPNRRHPILNTIRAHRGTDYAAPTGTPIRATADGTVTWAARNGSFGKLVVIQHNGSFETKYAHLNDYAGGIKKGSRVQQGQIIGYVGSTGGATGPHLHYEFLVNGVHKDPRTIVDELPQAISLDPKEMPRFLEHADQILKRFNETKPDGRLLTYTNTPSQAPDSE</sequence>